<accession>G4CUQ4</accession>
<evidence type="ECO:0000259" key="4">
    <source>
        <dbReference type="PROSITE" id="PS51071"/>
    </source>
</evidence>
<gene>
    <name evidence="6" type="ORF">HMPREF9153_0261</name>
</gene>
<dbReference type="EMBL" id="AGBA01000005">
    <property type="protein sequence ID" value="EGY78692.1"/>
    <property type="molecule type" value="Genomic_DNA"/>
</dbReference>
<dbReference type="Gene3D" id="3.40.50.10490">
    <property type="entry name" value="Glucose-6-phosphate isomerase like protein, domain 1"/>
    <property type="match status" value="1"/>
</dbReference>
<sequence>MLSTAEEMTMAESTGSACDGLYARLGELQAMTPTDAVIAQYFEDSFPHLALENLDEISAATGASTASVTRFVRKLGYASFRDFSRSLRDEVAVNFDLPSDRTTNGPTINEPGAMWRSKMDAARRSIDVGLNSMDGEAFDRVVEVLRDDSRPLYLVAAASGHPLLDYFQMLVRYYRREVVLLESTDRMAHQLIDLPDDAILLASVFDRHSRMVESVLRMFHQRDMTTILLTNRSSTPMRRYADHVLLVASESSTAFRSRACYLILLESLVAALAPADPEMERSRVERMQELFDELGVFITP</sequence>
<evidence type="ECO:0000256" key="2">
    <source>
        <dbReference type="ARBA" id="ARBA00023125"/>
    </source>
</evidence>
<keyword evidence="1" id="KW-0805">Transcription regulation</keyword>
<dbReference type="Pfam" id="PF01380">
    <property type="entry name" value="SIS"/>
    <property type="match status" value="1"/>
</dbReference>
<dbReference type="InterPro" id="IPR047640">
    <property type="entry name" value="RpiR-like"/>
</dbReference>
<comment type="caution">
    <text evidence="6">The sequence shown here is derived from an EMBL/GenBank/DDBJ whole genome shotgun (WGS) entry which is preliminary data.</text>
</comment>
<name>G4CUQ4_9ACTN</name>
<evidence type="ECO:0000313" key="6">
    <source>
        <dbReference type="EMBL" id="EGY78692.1"/>
    </source>
</evidence>
<dbReference type="GO" id="GO:0003677">
    <property type="term" value="F:DNA binding"/>
    <property type="evidence" value="ECO:0007669"/>
    <property type="project" value="UniProtKB-KW"/>
</dbReference>
<dbReference type="Proteomes" id="UP000005332">
    <property type="component" value="Unassembled WGS sequence"/>
</dbReference>
<reference evidence="6 7" key="1">
    <citation type="submission" date="2011-06" db="EMBL/GenBank/DDBJ databases">
        <authorList>
            <person name="Muzny D."/>
            <person name="Qin X."/>
            <person name="Deng J."/>
            <person name="Jiang H."/>
            <person name="Liu Y."/>
            <person name="Qu J."/>
            <person name="Song X.-Z."/>
            <person name="Zhang L."/>
            <person name="Thornton R."/>
            <person name="Coyle M."/>
            <person name="Francisco L."/>
            <person name="Jackson L."/>
            <person name="Javaid M."/>
            <person name="Korchina V."/>
            <person name="Kovar C."/>
            <person name="Mata R."/>
            <person name="Mathew T."/>
            <person name="Ngo R."/>
            <person name="Nguyen L."/>
            <person name="Nguyen N."/>
            <person name="Okwuonu G."/>
            <person name="Ongeri F."/>
            <person name="Pham C."/>
            <person name="Simmons D."/>
            <person name="Wilczek-Boney K."/>
            <person name="Hale W."/>
            <person name="Jakkamsetti A."/>
            <person name="Pham P."/>
            <person name="Ruth R."/>
            <person name="San Lucas F."/>
            <person name="Warren J."/>
            <person name="Zhang J."/>
            <person name="Zhao Z."/>
            <person name="Zhou C."/>
            <person name="Zhu D."/>
            <person name="Lee S."/>
            <person name="Bess C."/>
            <person name="Blankenburg K."/>
            <person name="Forbes L."/>
            <person name="Fu Q."/>
            <person name="Gubbala S."/>
            <person name="Hirani K."/>
            <person name="Jayaseelan J.C."/>
            <person name="Lara F."/>
            <person name="Munidasa M."/>
            <person name="Palculict T."/>
            <person name="Patil S."/>
            <person name="Pu L.-L."/>
            <person name="Saada N."/>
            <person name="Tang L."/>
            <person name="Weissenberger G."/>
            <person name="Zhu Y."/>
            <person name="Hemphill L."/>
            <person name="Shang Y."/>
            <person name="Youmans B."/>
            <person name="Ayvaz T."/>
            <person name="Ross M."/>
            <person name="Santibanez J."/>
            <person name="Aqrawi P."/>
            <person name="Gross S."/>
            <person name="Joshi V."/>
            <person name="Fowler G."/>
            <person name="Nazareth L."/>
            <person name="Reid J."/>
            <person name="Worley K."/>
            <person name="Petrosino J."/>
            <person name="Highlander S."/>
            <person name="Gibbs R."/>
        </authorList>
    </citation>
    <scope>NUCLEOTIDE SEQUENCE [LARGE SCALE GENOMIC DNA]</scope>
    <source>
        <strain evidence="6 7">ATCC 25577</strain>
    </source>
</reference>
<dbReference type="GO" id="GO:0003700">
    <property type="term" value="F:DNA-binding transcription factor activity"/>
    <property type="evidence" value="ECO:0007669"/>
    <property type="project" value="InterPro"/>
</dbReference>
<dbReference type="InterPro" id="IPR035472">
    <property type="entry name" value="RpiR-like_SIS"/>
</dbReference>
<dbReference type="SUPFAM" id="SSF46689">
    <property type="entry name" value="Homeodomain-like"/>
    <property type="match status" value="1"/>
</dbReference>
<feature type="domain" description="SIS" evidence="5">
    <location>
        <begin position="141"/>
        <end position="278"/>
    </location>
</feature>
<keyword evidence="3" id="KW-0804">Transcription</keyword>
<evidence type="ECO:0000256" key="3">
    <source>
        <dbReference type="ARBA" id="ARBA00023163"/>
    </source>
</evidence>
<dbReference type="InterPro" id="IPR036388">
    <property type="entry name" value="WH-like_DNA-bd_sf"/>
</dbReference>
<proteinExistence type="predicted"/>
<dbReference type="HOGENOM" id="CLU_055769_1_2_11"/>
<organism evidence="6 7">
    <name type="scientific">Cutibacterium avidum ATCC 25577</name>
    <dbReference type="NCBI Taxonomy" id="997355"/>
    <lineage>
        <taxon>Bacteria</taxon>
        <taxon>Bacillati</taxon>
        <taxon>Actinomycetota</taxon>
        <taxon>Actinomycetes</taxon>
        <taxon>Propionibacteriales</taxon>
        <taxon>Propionibacteriaceae</taxon>
        <taxon>Cutibacterium</taxon>
    </lineage>
</organism>
<dbReference type="AlphaFoldDB" id="G4CUQ4"/>
<protein>
    <submittedName>
        <fullName evidence="6">RpiR family transcriptional regulator</fullName>
    </submittedName>
</protein>
<dbReference type="InterPro" id="IPR001347">
    <property type="entry name" value="SIS_dom"/>
</dbReference>
<dbReference type="CDD" id="cd05013">
    <property type="entry name" value="SIS_RpiR"/>
    <property type="match status" value="1"/>
</dbReference>
<dbReference type="Gene3D" id="1.10.10.10">
    <property type="entry name" value="Winged helix-like DNA-binding domain superfamily/Winged helix DNA-binding domain"/>
    <property type="match status" value="1"/>
</dbReference>
<dbReference type="InterPro" id="IPR000281">
    <property type="entry name" value="HTH_RpiR"/>
</dbReference>
<dbReference type="PANTHER" id="PTHR30514">
    <property type="entry name" value="GLUCOKINASE"/>
    <property type="match status" value="1"/>
</dbReference>
<keyword evidence="2" id="KW-0238">DNA-binding</keyword>
<feature type="domain" description="HTH rpiR-type" evidence="4">
    <location>
        <begin position="18"/>
        <end position="94"/>
    </location>
</feature>
<dbReference type="SUPFAM" id="SSF53697">
    <property type="entry name" value="SIS domain"/>
    <property type="match status" value="1"/>
</dbReference>
<dbReference type="PROSITE" id="PS51464">
    <property type="entry name" value="SIS"/>
    <property type="match status" value="1"/>
</dbReference>
<evidence type="ECO:0000256" key="1">
    <source>
        <dbReference type="ARBA" id="ARBA00023015"/>
    </source>
</evidence>
<dbReference type="GO" id="GO:1901135">
    <property type="term" value="P:carbohydrate derivative metabolic process"/>
    <property type="evidence" value="ECO:0007669"/>
    <property type="project" value="InterPro"/>
</dbReference>
<dbReference type="Pfam" id="PF01418">
    <property type="entry name" value="HTH_6"/>
    <property type="match status" value="1"/>
</dbReference>
<dbReference type="InterPro" id="IPR009057">
    <property type="entry name" value="Homeodomain-like_sf"/>
</dbReference>
<keyword evidence="7" id="KW-1185">Reference proteome</keyword>
<dbReference type="PATRIC" id="fig|997355.3.peg.256"/>
<evidence type="ECO:0000259" key="5">
    <source>
        <dbReference type="PROSITE" id="PS51464"/>
    </source>
</evidence>
<dbReference type="PROSITE" id="PS51071">
    <property type="entry name" value="HTH_RPIR"/>
    <property type="match status" value="1"/>
</dbReference>
<evidence type="ECO:0000313" key="7">
    <source>
        <dbReference type="Proteomes" id="UP000005332"/>
    </source>
</evidence>
<dbReference type="InterPro" id="IPR046348">
    <property type="entry name" value="SIS_dom_sf"/>
</dbReference>
<dbReference type="PANTHER" id="PTHR30514:SF18">
    <property type="entry name" value="RPIR-FAMILY TRANSCRIPTIONAL REGULATOR"/>
    <property type="match status" value="1"/>
</dbReference>
<dbReference type="GO" id="GO:0097367">
    <property type="term" value="F:carbohydrate derivative binding"/>
    <property type="evidence" value="ECO:0007669"/>
    <property type="project" value="InterPro"/>
</dbReference>